<dbReference type="EMBL" id="JBBPFD010000717">
    <property type="protein sequence ID" value="KAK7877160.1"/>
    <property type="molecule type" value="Genomic_DNA"/>
</dbReference>
<feature type="transmembrane region" description="Helical" evidence="1">
    <location>
        <begin position="182"/>
        <end position="206"/>
    </location>
</feature>
<reference evidence="5" key="1">
    <citation type="submission" date="2024-04" db="EMBL/GenBank/DDBJ databases">
        <title>Salinicola lusitanus LLJ914,a marine bacterium isolated from the Okinawa Trough.</title>
        <authorList>
            <person name="Li J."/>
        </authorList>
    </citation>
    <scope>NUCLEOTIDE SEQUENCE [LARGE SCALE GENOMIC DNA]</scope>
</reference>
<dbReference type="GO" id="GO:0005119">
    <property type="term" value="F:smoothened binding"/>
    <property type="evidence" value="ECO:0007669"/>
    <property type="project" value="TreeGrafter"/>
</dbReference>
<proteinExistence type="predicted"/>
<dbReference type="InterPro" id="IPR032728">
    <property type="entry name" value="BBS1_N"/>
</dbReference>
<accession>A0AAW0MD64</accession>
<keyword evidence="1" id="KW-1133">Transmembrane helix</keyword>
<dbReference type="AlphaFoldDB" id="A0AAW0MD64"/>
<organism evidence="4 5">
    <name type="scientific">Mugilogobius chulae</name>
    <name type="common">yellowstripe goby</name>
    <dbReference type="NCBI Taxonomy" id="88201"/>
    <lineage>
        <taxon>Eukaryota</taxon>
        <taxon>Metazoa</taxon>
        <taxon>Chordata</taxon>
        <taxon>Craniata</taxon>
        <taxon>Vertebrata</taxon>
        <taxon>Euteleostomi</taxon>
        <taxon>Actinopterygii</taxon>
        <taxon>Neopterygii</taxon>
        <taxon>Teleostei</taxon>
        <taxon>Neoteleostei</taxon>
        <taxon>Acanthomorphata</taxon>
        <taxon>Gobiaria</taxon>
        <taxon>Gobiiformes</taxon>
        <taxon>Gobioidei</taxon>
        <taxon>Gobiidae</taxon>
        <taxon>Gobionellinae</taxon>
        <taxon>Mugilogobius</taxon>
    </lineage>
</organism>
<dbReference type="SUPFAM" id="SSF50998">
    <property type="entry name" value="Quinoprotein alcohol dehydrogenase-like"/>
    <property type="match status" value="1"/>
</dbReference>
<evidence type="ECO:0000313" key="4">
    <source>
        <dbReference type="EMBL" id="KAK7877160.1"/>
    </source>
</evidence>
<dbReference type="InterPro" id="IPR028784">
    <property type="entry name" value="BBS1"/>
</dbReference>
<feature type="domain" description="Bardet-Biedl syndrome 1 N-terminal" evidence="2">
    <location>
        <begin position="520"/>
        <end position="727"/>
    </location>
</feature>
<dbReference type="InterPro" id="IPR011047">
    <property type="entry name" value="Quinoprotein_ADH-like_sf"/>
</dbReference>
<keyword evidence="5" id="KW-1185">Reference proteome</keyword>
<evidence type="ECO:0008006" key="6">
    <source>
        <dbReference type="Google" id="ProtNLM"/>
    </source>
</evidence>
<feature type="transmembrane region" description="Helical" evidence="1">
    <location>
        <begin position="142"/>
        <end position="162"/>
    </location>
</feature>
<keyword evidence="1" id="KW-0472">Membrane</keyword>
<gene>
    <name evidence="4" type="ORF">WMY93_032140</name>
</gene>
<dbReference type="GO" id="GO:0005113">
    <property type="term" value="F:patched binding"/>
    <property type="evidence" value="ECO:0007669"/>
    <property type="project" value="TreeGrafter"/>
</dbReference>
<dbReference type="PANTHER" id="PTHR20870:SF0">
    <property type="entry name" value="BARDET-BIEDL SYNDROME 1 PROTEIN"/>
    <property type="match status" value="1"/>
</dbReference>
<dbReference type="GO" id="GO:1905515">
    <property type="term" value="P:non-motile cilium assembly"/>
    <property type="evidence" value="ECO:0007669"/>
    <property type="project" value="InterPro"/>
</dbReference>
<protein>
    <recommendedName>
        <fullName evidence="6">Bardet-Biedl syndrome 1 N-terminal domain-containing protein</fullName>
    </recommendedName>
</protein>
<dbReference type="InterPro" id="IPR056419">
    <property type="entry name" value="GAE_BBS1"/>
</dbReference>
<feature type="domain" description="Bardet-Biedl syndrome 1 N-terminal" evidence="2">
    <location>
        <begin position="8"/>
        <end position="76"/>
    </location>
</feature>
<dbReference type="Pfam" id="PF23304">
    <property type="entry name" value="GAE_BBS1"/>
    <property type="match status" value="1"/>
</dbReference>
<evidence type="ECO:0000259" key="2">
    <source>
        <dbReference type="Pfam" id="PF14779"/>
    </source>
</evidence>
<evidence type="ECO:0000259" key="3">
    <source>
        <dbReference type="Pfam" id="PF23304"/>
    </source>
</evidence>
<keyword evidence="1" id="KW-0812">Transmembrane</keyword>
<dbReference type="Pfam" id="PF14779">
    <property type="entry name" value="BBS1"/>
    <property type="match status" value="2"/>
</dbReference>
<dbReference type="Proteomes" id="UP001460270">
    <property type="component" value="Unassembled WGS sequence"/>
</dbReference>
<name>A0AAW0MD64_9GOBI</name>
<dbReference type="GO" id="GO:0005930">
    <property type="term" value="C:axoneme"/>
    <property type="evidence" value="ECO:0007669"/>
    <property type="project" value="TreeGrafter"/>
</dbReference>
<sequence>MSSESSPWLEAHTDPVAGLNTLSSCMDLADLSGDGENCLVVADLGSSSSGSGMKLKVFRGTALVSESSLLDLLSGVFGDVLGHVLLRFSEARPWSLSLLSWTFSQVFRGTALVSESSLLDLLSGVFSDVLGHVLLRFSGARLWSLSLLSWTFSQVFLVMFWSCSPQVFRGTALVSESSLLDLLSGVFGDVLVFVDVFGDVLGHVLLRFSGARLWSLSLLSWTFSQVFLVMFFLMFSSGFRGTALVFRGTALVSESSLLDLLSGVFGDVLGHVLLRFSEARPWSLSLLSWTFSQVFRGTTLVSESSLLDLLSGVFSDVLTHVLLRFSEAQHWSLSLLSWTFSQVFRGTALVSESSLLDLLSGVFSDVLGHVLLRFSEARLWSLSLLSWTFSQVFRGTALVSESSLLDLLSGVFSDVLPLVLLRFSGARPWSLSLLSWTFSQVFRGTALVSESSLLDLPSGVFGDVLGHVLLRFSEATALVSESSLLDLLSGVFGDVLGHVLLRFSEAQLWSLSLLSWTFSQVFRGTALVSESSLLDLPSALVAFFMDLNEPRVPALAVASGPCVYVYKNLRPYFKFTLPGLDVDPLEQEVWQQARSGQIDPQTLKDLLEGIRSKCELPLSQRSLRFLSLEPENMEEFVTLHQGQPIRRQTVITCMGTLKKSTADEDGVSCLVIGTESEQVFVLDPEAFIILAKMSVPAPPVVMDVSGQFDVEYRVTVACRDGNVYILRRDCDRPKYSVELSSHCVGLVRVGKTLVVGCSDQTLQGFTHKGKRLWSLPLPAPVTALSPMHLPSRASAGSWWPWTLREREQGPLMHRAFHTDLLRARLRAAQAYSRALEASAGPTQPQGPLKLHAAVQGLGPHFKLTLFVINAAALRPITGLCVCVLYDPAHYTVAPPLLRLPLLAPGLTYALSTRVSCSGPGAQCDVIRVCVLQEGTGAPVLTAHINMPVSEGPLNL</sequence>
<dbReference type="GO" id="GO:0005813">
    <property type="term" value="C:centrosome"/>
    <property type="evidence" value="ECO:0007669"/>
    <property type="project" value="TreeGrafter"/>
</dbReference>
<dbReference type="GO" id="GO:0034464">
    <property type="term" value="C:BBSome"/>
    <property type="evidence" value="ECO:0007669"/>
    <property type="project" value="InterPro"/>
</dbReference>
<comment type="caution">
    <text evidence="4">The sequence shown here is derived from an EMBL/GenBank/DDBJ whole genome shotgun (WGS) entry which is preliminary data.</text>
</comment>
<dbReference type="GO" id="GO:0061512">
    <property type="term" value="P:protein localization to cilium"/>
    <property type="evidence" value="ECO:0007669"/>
    <property type="project" value="TreeGrafter"/>
</dbReference>
<dbReference type="PANTHER" id="PTHR20870">
    <property type="entry name" value="BARDET-BIEDL SYNDROME 1 PROTEIN"/>
    <property type="match status" value="1"/>
</dbReference>
<feature type="transmembrane region" description="Helical" evidence="1">
    <location>
        <begin position="213"/>
        <end position="235"/>
    </location>
</feature>
<feature type="domain" description="Bardet-Biedl syndrome 1 protein GAE" evidence="3">
    <location>
        <begin position="848"/>
        <end position="950"/>
    </location>
</feature>
<evidence type="ECO:0000313" key="5">
    <source>
        <dbReference type="Proteomes" id="UP001460270"/>
    </source>
</evidence>
<evidence type="ECO:0000256" key="1">
    <source>
        <dbReference type="SAM" id="Phobius"/>
    </source>
</evidence>